<dbReference type="RefSeq" id="WP_250421943.1">
    <property type="nucleotide sequence ID" value="NZ_JAJKBJ010000013.1"/>
</dbReference>
<reference evidence="2" key="1">
    <citation type="submission" date="2021-11" db="EMBL/GenBank/DDBJ databases">
        <title>Legionella maioricencis sp. nov., a new species isolated from hot water samples in Mallorca.</title>
        <authorList>
            <person name="Crespi S."/>
            <person name="Drasar V."/>
            <person name="Salva-Serra F."/>
            <person name="Jaen-Luchoro D."/>
            <person name="Pineiro-Iglesias B."/>
            <person name="Aliaga F."/>
            <person name="Fernandez-Juarez V."/>
            <person name="Coll G."/>
            <person name="Moore E.R.B."/>
            <person name="Bennasar-Figueras A."/>
        </authorList>
    </citation>
    <scope>NUCLEOTIDE SEQUENCE</scope>
    <source>
        <strain evidence="2">HCPI-6</strain>
    </source>
</reference>
<keyword evidence="3" id="KW-1185">Reference proteome</keyword>
<dbReference type="EMBL" id="JAJKBJ010000013">
    <property type="protein sequence ID" value="MCL9684728.1"/>
    <property type="molecule type" value="Genomic_DNA"/>
</dbReference>
<name>A0A9X2IDF7_9GAMM</name>
<organism evidence="2 3">
    <name type="scientific">Legionella maioricensis</name>
    <dbReference type="NCBI Taxonomy" id="2896528"/>
    <lineage>
        <taxon>Bacteria</taxon>
        <taxon>Pseudomonadati</taxon>
        <taxon>Pseudomonadota</taxon>
        <taxon>Gammaproteobacteria</taxon>
        <taxon>Legionellales</taxon>
        <taxon>Legionellaceae</taxon>
        <taxon>Legionella</taxon>
    </lineage>
</organism>
<evidence type="ECO:0000256" key="1">
    <source>
        <dbReference type="SAM" id="SignalP"/>
    </source>
</evidence>
<sequence>MMLKSKLAAFAGALILAGSAFSTQQAPCPDINDIKAEGLSMAEQIAPNIYLTYNISMYNTASNWGFIIAPLEGDSDDVALDAANEILSTMSAPGVPDQHSGAMVCTYDTGHQNVVAAAIQDDESISPMKLKQYFQKNH</sequence>
<keyword evidence="1" id="KW-0732">Signal</keyword>
<evidence type="ECO:0000313" key="2">
    <source>
        <dbReference type="EMBL" id="MCL9684728.1"/>
    </source>
</evidence>
<feature type="signal peptide" evidence="1">
    <location>
        <begin position="1"/>
        <end position="22"/>
    </location>
</feature>
<feature type="chain" id="PRO_5040832748" evidence="1">
    <location>
        <begin position="23"/>
        <end position="138"/>
    </location>
</feature>
<dbReference type="Proteomes" id="UP001139721">
    <property type="component" value="Unassembled WGS sequence"/>
</dbReference>
<comment type="caution">
    <text evidence="2">The sequence shown here is derived from an EMBL/GenBank/DDBJ whole genome shotgun (WGS) entry which is preliminary data.</text>
</comment>
<gene>
    <name evidence="2" type="ORF">LOX96_11535</name>
</gene>
<dbReference type="AlphaFoldDB" id="A0A9X2IDF7"/>
<evidence type="ECO:0000313" key="3">
    <source>
        <dbReference type="Proteomes" id="UP001139721"/>
    </source>
</evidence>
<protein>
    <submittedName>
        <fullName evidence="2">DUF4949 domain-containing protein</fullName>
    </submittedName>
</protein>
<accession>A0A9X2IDF7</accession>
<dbReference type="InterPro" id="IPR032540">
    <property type="entry name" value="DUF4949"/>
</dbReference>
<proteinExistence type="predicted"/>
<dbReference type="Pfam" id="PF16307">
    <property type="entry name" value="DUF4949"/>
    <property type="match status" value="1"/>
</dbReference>